<keyword evidence="3" id="KW-1185">Reference proteome</keyword>
<dbReference type="InterPro" id="IPR027275">
    <property type="entry name" value="PRC-brl_dom"/>
</dbReference>
<dbReference type="GO" id="GO:0030077">
    <property type="term" value="C:plasma membrane light-harvesting complex"/>
    <property type="evidence" value="ECO:0007669"/>
    <property type="project" value="InterPro"/>
</dbReference>
<dbReference type="EMBL" id="SLWN01000031">
    <property type="protein sequence ID" value="TCO12220.1"/>
    <property type="molecule type" value="Genomic_DNA"/>
</dbReference>
<dbReference type="RefSeq" id="WP_132217263.1">
    <property type="nucleotide sequence ID" value="NZ_SLWN01000031.1"/>
</dbReference>
<organism evidence="2 3">
    <name type="scientific">Kribbella steppae</name>
    <dbReference type="NCBI Taxonomy" id="2512223"/>
    <lineage>
        <taxon>Bacteria</taxon>
        <taxon>Bacillati</taxon>
        <taxon>Actinomycetota</taxon>
        <taxon>Actinomycetes</taxon>
        <taxon>Propionibacteriales</taxon>
        <taxon>Kribbellaceae</taxon>
        <taxon>Kribbella</taxon>
    </lineage>
</organism>
<feature type="domain" description="PRC-barrel" evidence="1">
    <location>
        <begin position="22"/>
        <end position="91"/>
    </location>
</feature>
<dbReference type="InterPro" id="IPR011033">
    <property type="entry name" value="PRC_barrel-like_sf"/>
</dbReference>
<comment type="caution">
    <text evidence="2">The sequence shown here is derived from an EMBL/GenBank/DDBJ whole genome shotgun (WGS) entry which is preliminary data.</text>
</comment>
<evidence type="ECO:0000259" key="1">
    <source>
        <dbReference type="Pfam" id="PF05239"/>
    </source>
</evidence>
<dbReference type="SUPFAM" id="SSF50346">
    <property type="entry name" value="PRC-barrel domain"/>
    <property type="match status" value="1"/>
</dbReference>
<sequence>MNDASHSMVRLQDADLTLADPADDLRGRRVADRNGSEVGVVGDVIIDAAERRARFLEIDAGGNPGLSRIKQLVPVDTITRIDDDVVHISPDWMMVAGGHGYDPSAVLDRTYYAAVYGYYNCPPFWWPSHHDPEPGADDE</sequence>
<reference evidence="2 3" key="1">
    <citation type="journal article" date="2015" name="Stand. Genomic Sci.">
        <title>Genomic Encyclopedia of Bacterial and Archaeal Type Strains, Phase III: the genomes of soil and plant-associated and newly described type strains.</title>
        <authorList>
            <person name="Whitman W.B."/>
            <person name="Woyke T."/>
            <person name="Klenk H.P."/>
            <person name="Zhou Y."/>
            <person name="Lilburn T.G."/>
            <person name="Beck B.J."/>
            <person name="De Vos P."/>
            <person name="Vandamme P."/>
            <person name="Eisen J.A."/>
            <person name="Garrity G."/>
            <person name="Hugenholtz P."/>
            <person name="Kyrpides N.C."/>
        </authorList>
    </citation>
    <scope>NUCLEOTIDE SEQUENCE [LARGE SCALE GENOMIC DNA]</scope>
    <source>
        <strain evidence="2 3">VKM Ac-2572</strain>
    </source>
</reference>
<dbReference type="AlphaFoldDB" id="A0A4R2GS80"/>
<dbReference type="OrthoDB" id="4738165at2"/>
<dbReference type="GO" id="GO:0019684">
    <property type="term" value="P:photosynthesis, light reaction"/>
    <property type="evidence" value="ECO:0007669"/>
    <property type="project" value="InterPro"/>
</dbReference>
<proteinExistence type="predicted"/>
<evidence type="ECO:0000313" key="2">
    <source>
        <dbReference type="EMBL" id="TCO12220.1"/>
    </source>
</evidence>
<accession>A0A4R2GS80</accession>
<name>A0A4R2GS80_9ACTN</name>
<dbReference type="Proteomes" id="UP000294508">
    <property type="component" value="Unassembled WGS sequence"/>
</dbReference>
<dbReference type="InterPro" id="IPR014747">
    <property type="entry name" value="Bac_photo_RC_H_C"/>
</dbReference>
<protein>
    <submittedName>
        <fullName evidence="2">Sporulation protein YlmC with PRC-barrel domain</fullName>
    </submittedName>
</protein>
<gene>
    <name evidence="2" type="ORF">EV652_13118</name>
</gene>
<evidence type="ECO:0000313" key="3">
    <source>
        <dbReference type="Proteomes" id="UP000294508"/>
    </source>
</evidence>
<dbReference type="Gene3D" id="3.90.50.10">
    <property type="entry name" value="Photosynthetic Reaction Center, subunit H, domain 2"/>
    <property type="match status" value="1"/>
</dbReference>
<dbReference type="Pfam" id="PF05239">
    <property type="entry name" value="PRC"/>
    <property type="match status" value="1"/>
</dbReference>